<accession>A0ABX7Z033</accession>
<proteinExistence type="predicted"/>
<dbReference type="GO" id="GO:0016787">
    <property type="term" value="F:hydrolase activity"/>
    <property type="evidence" value="ECO:0007669"/>
    <property type="project" value="UniProtKB-KW"/>
</dbReference>
<gene>
    <name evidence="2" type="ORF">KDN34_11485</name>
</gene>
<dbReference type="InterPro" id="IPR046879">
    <property type="entry name" value="KANL3/Tex30_Abhydrolase"/>
</dbReference>
<evidence type="ECO:0000313" key="2">
    <source>
        <dbReference type="EMBL" id="QUN07631.1"/>
    </source>
</evidence>
<sequence length="186" mass="20734">MDSEFMVAIAQGLAANGLDVVRFNFPYMAKCRLDGKRRPPDRAPALLENFRQQLRLVTELFAPDQIILMGKSMGGRMAIMLASEDLLAEVRGVICLGYPFLPKGKLLPRLEPLQQCRLPLMIFQGERDSFGGKVQIPQWHLPTSLNLNFVDDGDHSFVPRKAAATSLAMNYAKVIDGSLSFIRSLL</sequence>
<dbReference type="Pfam" id="PF20408">
    <property type="entry name" value="Abhydrolase_11"/>
    <property type="match status" value="1"/>
</dbReference>
<dbReference type="PANTHER" id="PTHR13136">
    <property type="entry name" value="TESTIS DEVELOPMENT PROTEIN PRTD"/>
    <property type="match status" value="1"/>
</dbReference>
<keyword evidence="3" id="KW-1185">Reference proteome</keyword>
<dbReference type="EMBL" id="CP073587">
    <property type="protein sequence ID" value="QUN07631.1"/>
    <property type="molecule type" value="Genomic_DNA"/>
</dbReference>
<dbReference type="Proteomes" id="UP000679575">
    <property type="component" value="Chromosome"/>
</dbReference>
<dbReference type="Gene3D" id="3.40.50.1820">
    <property type="entry name" value="alpha/beta hydrolase"/>
    <property type="match status" value="1"/>
</dbReference>
<protein>
    <submittedName>
        <fullName evidence="2">Dienelactone hydrolase family protein</fullName>
    </submittedName>
</protein>
<reference evidence="2 3" key="1">
    <citation type="submission" date="2021-04" db="EMBL/GenBank/DDBJ databases">
        <title>Novel species identification of genus Shewanella.</title>
        <authorList>
            <person name="Liu G."/>
        </authorList>
    </citation>
    <scope>NUCLEOTIDE SEQUENCE [LARGE SCALE GENOMIC DNA]</scope>
    <source>
        <strain evidence="2 3">FJAT-54481</strain>
    </source>
</reference>
<dbReference type="SUPFAM" id="SSF53474">
    <property type="entry name" value="alpha/beta-Hydrolases"/>
    <property type="match status" value="1"/>
</dbReference>
<dbReference type="InterPro" id="IPR026555">
    <property type="entry name" value="NSL3/Tex30"/>
</dbReference>
<evidence type="ECO:0000259" key="1">
    <source>
        <dbReference type="Pfam" id="PF20408"/>
    </source>
</evidence>
<keyword evidence="2" id="KW-0378">Hydrolase</keyword>
<name>A0ABX7Z033_9GAMM</name>
<organism evidence="2 3">
    <name type="scientific">Shewanella yunxiaonensis</name>
    <dbReference type="NCBI Taxonomy" id="2829809"/>
    <lineage>
        <taxon>Bacteria</taxon>
        <taxon>Pseudomonadati</taxon>
        <taxon>Pseudomonadota</taxon>
        <taxon>Gammaproteobacteria</taxon>
        <taxon>Alteromonadales</taxon>
        <taxon>Shewanellaceae</taxon>
        <taxon>Shewanella</taxon>
    </lineage>
</organism>
<dbReference type="InterPro" id="IPR029058">
    <property type="entry name" value="AB_hydrolase_fold"/>
</dbReference>
<feature type="domain" description="KANL3/Tex30 alpha/beta hydrolase-like" evidence="1">
    <location>
        <begin position="1"/>
        <end position="182"/>
    </location>
</feature>
<evidence type="ECO:0000313" key="3">
    <source>
        <dbReference type="Proteomes" id="UP000679575"/>
    </source>
</evidence>
<dbReference type="PANTHER" id="PTHR13136:SF11">
    <property type="entry name" value="TESTIS-EXPRESSED PROTEIN 30"/>
    <property type="match status" value="1"/>
</dbReference>